<reference evidence="2" key="1">
    <citation type="submission" date="2019-12" db="EMBL/GenBank/DDBJ databases">
        <title>Genome sequence of Babesia ovis.</title>
        <authorList>
            <person name="Yamagishi J."/>
            <person name="Sevinc F."/>
            <person name="Xuan X."/>
        </authorList>
    </citation>
    <scope>NUCLEOTIDE SEQUENCE</scope>
    <source>
        <strain evidence="2">Selcuk</strain>
    </source>
</reference>
<proteinExistence type="predicted"/>
<feature type="compositionally biased region" description="Polar residues" evidence="1">
    <location>
        <begin position="110"/>
        <end position="122"/>
    </location>
</feature>
<gene>
    <name evidence="2" type="ORF">BaOVIS_018370</name>
</gene>
<name>A0A9W5WUZ8_BABOV</name>
<feature type="compositionally biased region" description="Basic and acidic residues" evidence="1">
    <location>
        <begin position="94"/>
        <end position="109"/>
    </location>
</feature>
<keyword evidence="3" id="KW-1185">Reference proteome</keyword>
<comment type="caution">
    <text evidence="2">The sequence shown here is derived from an EMBL/GenBank/DDBJ whole genome shotgun (WGS) entry which is preliminary data.</text>
</comment>
<accession>A0A9W5WUZ8</accession>
<dbReference type="AlphaFoldDB" id="A0A9W5WUZ8"/>
<dbReference type="Proteomes" id="UP001057455">
    <property type="component" value="Unassembled WGS sequence"/>
</dbReference>
<feature type="compositionally biased region" description="Polar residues" evidence="1">
    <location>
        <begin position="1"/>
        <end position="10"/>
    </location>
</feature>
<evidence type="ECO:0000313" key="2">
    <source>
        <dbReference type="EMBL" id="GFE54433.1"/>
    </source>
</evidence>
<organism evidence="2 3">
    <name type="scientific">Babesia ovis</name>
    <dbReference type="NCBI Taxonomy" id="5869"/>
    <lineage>
        <taxon>Eukaryota</taxon>
        <taxon>Sar</taxon>
        <taxon>Alveolata</taxon>
        <taxon>Apicomplexa</taxon>
        <taxon>Aconoidasida</taxon>
        <taxon>Piroplasmida</taxon>
        <taxon>Babesiidae</taxon>
        <taxon>Babesia</taxon>
    </lineage>
</organism>
<protein>
    <submittedName>
        <fullName evidence="2">Extracellular GDSL-like lipase, putative</fullName>
    </submittedName>
</protein>
<evidence type="ECO:0000313" key="3">
    <source>
        <dbReference type="Proteomes" id="UP001057455"/>
    </source>
</evidence>
<feature type="region of interest" description="Disordered" evidence="1">
    <location>
        <begin position="90"/>
        <end position="122"/>
    </location>
</feature>
<evidence type="ECO:0000256" key="1">
    <source>
        <dbReference type="SAM" id="MobiDB-lite"/>
    </source>
</evidence>
<feature type="region of interest" description="Disordered" evidence="1">
    <location>
        <begin position="1"/>
        <end position="23"/>
    </location>
</feature>
<sequence>MASLSNNISSELPRHVGGRKGTMRQNWDGTVMIRNALSARPRELSQYPAEFEKVVQVAYGDHQQKQITDSRCHQVKTVEEGDVRLARKVAAGTKDQHKAETCHTAETEGKGTQTPARNTNRGHSQDHVIVNRTPGSMHNWTVFLNAADSQENLHSNQAANKQQHVHGDNQHLCLAVVRHGCNPSF</sequence>
<dbReference type="EMBL" id="BLIY01000016">
    <property type="protein sequence ID" value="GFE54433.1"/>
    <property type="molecule type" value="Genomic_DNA"/>
</dbReference>